<dbReference type="Pfam" id="PF00151">
    <property type="entry name" value="Lipase"/>
    <property type="match status" value="1"/>
</dbReference>
<evidence type="ECO:0000256" key="5">
    <source>
        <dbReference type="SAM" id="Phobius"/>
    </source>
</evidence>
<evidence type="ECO:0000256" key="2">
    <source>
        <dbReference type="ARBA" id="ARBA00010701"/>
    </source>
</evidence>
<evidence type="ECO:0000313" key="8">
    <source>
        <dbReference type="Proteomes" id="UP000475862"/>
    </source>
</evidence>
<dbReference type="GO" id="GO:0016298">
    <property type="term" value="F:lipase activity"/>
    <property type="evidence" value="ECO:0007669"/>
    <property type="project" value="InterPro"/>
</dbReference>
<dbReference type="InterPro" id="IPR029058">
    <property type="entry name" value="AB_hydrolase_fold"/>
</dbReference>
<evidence type="ECO:0000256" key="3">
    <source>
        <dbReference type="ARBA" id="ARBA00022525"/>
    </source>
</evidence>
<dbReference type="Gene3D" id="3.40.50.1820">
    <property type="entry name" value="alpha/beta hydrolase"/>
    <property type="match status" value="1"/>
</dbReference>
<feature type="domain" description="Lipase" evidence="6">
    <location>
        <begin position="94"/>
        <end position="310"/>
    </location>
</feature>
<dbReference type="PANTHER" id="PTHR11610:SF172">
    <property type="entry name" value="LIPASE MEMBER H-A-LIKE PROTEIN"/>
    <property type="match status" value="1"/>
</dbReference>
<evidence type="ECO:0000313" key="7">
    <source>
        <dbReference type="EMBL" id="KAE9538129.1"/>
    </source>
</evidence>
<feature type="transmembrane region" description="Helical" evidence="5">
    <location>
        <begin position="7"/>
        <end position="25"/>
    </location>
</feature>
<dbReference type="GO" id="GO:0016042">
    <property type="term" value="P:lipid catabolic process"/>
    <property type="evidence" value="ECO:0007669"/>
    <property type="project" value="TreeGrafter"/>
</dbReference>
<dbReference type="InterPro" id="IPR013818">
    <property type="entry name" value="Lipase"/>
</dbReference>
<evidence type="ECO:0000259" key="6">
    <source>
        <dbReference type="Pfam" id="PF00151"/>
    </source>
</evidence>
<dbReference type="SUPFAM" id="SSF53474">
    <property type="entry name" value="alpha/beta-Hydrolases"/>
    <property type="match status" value="1"/>
</dbReference>
<dbReference type="OrthoDB" id="8183961at2759"/>
<dbReference type="PANTHER" id="PTHR11610">
    <property type="entry name" value="LIPASE"/>
    <property type="match status" value="1"/>
</dbReference>
<comment type="similarity">
    <text evidence="2 4">Belongs to the AB hydrolase superfamily. Lipase family.</text>
</comment>
<protein>
    <recommendedName>
        <fullName evidence="6">Lipase domain-containing protein</fullName>
    </recommendedName>
</protein>
<evidence type="ECO:0000256" key="1">
    <source>
        <dbReference type="ARBA" id="ARBA00004613"/>
    </source>
</evidence>
<dbReference type="GO" id="GO:0017171">
    <property type="term" value="F:serine hydrolase activity"/>
    <property type="evidence" value="ECO:0007669"/>
    <property type="project" value="TreeGrafter"/>
</dbReference>
<keyword evidence="5" id="KW-0472">Membrane</keyword>
<name>A0A6G0TU27_APHGL</name>
<keyword evidence="5" id="KW-1133">Transmembrane helix</keyword>
<comment type="subcellular location">
    <subcellularLocation>
        <location evidence="1">Secreted</location>
    </subcellularLocation>
</comment>
<comment type="caution">
    <text evidence="7">The sequence shown here is derived from an EMBL/GenBank/DDBJ whole genome shotgun (WGS) entry which is preliminary data.</text>
</comment>
<organism evidence="7 8">
    <name type="scientific">Aphis glycines</name>
    <name type="common">Soybean aphid</name>
    <dbReference type="NCBI Taxonomy" id="307491"/>
    <lineage>
        <taxon>Eukaryota</taxon>
        <taxon>Metazoa</taxon>
        <taxon>Ecdysozoa</taxon>
        <taxon>Arthropoda</taxon>
        <taxon>Hexapoda</taxon>
        <taxon>Insecta</taxon>
        <taxon>Pterygota</taxon>
        <taxon>Neoptera</taxon>
        <taxon>Paraneoptera</taxon>
        <taxon>Hemiptera</taxon>
        <taxon>Sternorrhyncha</taxon>
        <taxon>Aphidomorpha</taxon>
        <taxon>Aphidoidea</taxon>
        <taxon>Aphididae</taxon>
        <taxon>Aphidini</taxon>
        <taxon>Aphis</taxon>
        <taxon>Aphis</taxon>
    </lineage>
</organism>
<dbReference type="EMBL" id="VYZN01000017">
    <property type="protein sequence ID" value="KAE9538129.1"/>
    <property type="molecule type" value="Genomic_DNA"/>
</dbReference>
<dbReference type="GO" id="GO:0005615">
    <property type="term" value="C:extracellular space"/>
    <property type="evidence" value="ECO:0007669"/>
    <property type="project" value="TreeGrafter"/>
</dbReference>
<dbReference type="InterPro" id="IPR000734">
    <property type="entry name" value="TAG_lipase"/>
</dbReference>
<dbReference type="AlphaFoldDB" id="A0A6G0TU27"/>
<accession>A0A6G0TU27</accession>
<keyword evidence="8" id="KW-1185">Reference proteome</keyword>
<reference evidence="7 8" key="1">
    <citation type="submission" date="2019-08" db="EMBL/GenBank/DDBJ databases">
        <title>The genome of the soybean aphid Biotype 1, its phylome, world population structure and adaptation to the North American continent.</title>
        <authorList>
            <person name="Giordano R."/>
            <person name="Donthu R.K."/>
            <person name="Hernandez A.G."/>
            <person name="Wright C.L."/>
            <person name="Zimin A.V."/>
        </authorList>
    </citation>
    <scope>NUCLEOTIDE SEQUENCE [LARGE SCALE GENOMIC DNA]</scope>
    <source>
        <tissue evidence="7">Whole aphids</tissue>
    </source>
</reference>
<proteinExistence type="inferred from homology"/>
<gene>
    <name evidence="7" type="ORF">AGLY_006101</name>
</gene>
<dbReference type="Proteomes" id="UP000475862">
    <property type="component" value="Unassembled WGS sequence"/>
</dbReference>
<sequence>MIRSSKSGVVVVYKIGLFCVLYASITSGSLHGRGRGLIQNALNMGVRQNNVTGRDCVYKRDSDNTCPGEDILFHYYTLSNTGGGRGDGYSKMQKQQIEFTSPAWLHSSGWDRSLHTVLIVHGYGGTAQDYLPGAVLRDAYLNNGKYNVFMVDWSKLSMIPCYTAAVHNLKPVAKCMAVMLTHLRAAGLDMDQLTCVGHSLGAHLCGIMANYLPFRMHRIIGVDPAKPLIRNRASSRLDSGDADVVQIIHATSRYGDLKRMGHVDFCLNGGHVQPFCSNASDTELCGHTRSVCYLAESLDPDAARKAVPCTRRCLQGGEGSSSFSIVNSFGQTPYVVLGQHTPDEVNGVYCVTNSDAPYCSKTSVRGSPYCCPPPFLGDQQPNGDNVDHMMRLPEDVDYSSNNNNN</sequence>
<evidence type="ECO:0000256" key="4">
    <source>
        <dbReference type="RuleBase" id="RU004262"/>
    </source>
</evidence>
<keyword evidence="3" id="KW-0964">Secreted</keyword>
<keyword evidence="5" id="KW-0812">Transmembrane</keyword>